<feature type="domain" description="Aldehyde dehydrogenase" evidence="3">
    <location>
        <begin position="22"/>
        <end position="480"/>
    </location>
</feature>
<dbReference type="EC" id="1.2.1.16" evidence="4"/>
<dbReference type="Gene3D" id="3.40.605.10">
    <property type="entry name" value="Aldehyde Dehydrogenase, Chain A, domain 1"/>
    <property type="match status" value="1"/>
</dbReference>
<dbReference type="GO" id="GO:0036243">
    <property type="term" value="F:succinate-semialdehyde dehydrogenase (NADP+) activity"/>
    <property type="evidence" value="ECO:0007669"/>
    <property type="project" value="UniProtKB-EC"/>
</dbReference>
<sequence>MSVTTGGDMPYRAPRLFIGGAWRAGSAETRNPVINPATEAVLDELTHASPRDLDDALAAVARGFKVWRATPAAARQRVLLQGVQNLRAQREAIARLLTLEQGKPLAQARMEVDTAADMVQWYAEQARRVYGRILPAPQPGADYEVRKEPVGPCLLMSPWNVPVILAARKLGGALAAGCSCILKPPEETPASVAKMVECFIEAGAPDGVINLVFGVPQRVSSHLIASDVIRKISFTGSVAVGQGLAGLAAPGLKRLTLELGGHSPVIVFDDADVDAVARQLVVAKFRNAGQLCHAPTRFFVQKGAYARFVDTFAAAASQLRVGDGMAEGTDMGPLANGRRLSAIRELVAATRADGTVVTGGERVGDTGYFHQPTVFADVSPDAKAMRDEPFGPVALIRAFDTPAQAIELANATRYGLGSYVFTDSARLQRQMITELEVGSVAINSTVVTVAEAPFGGVRDSGYGYESGEEGLDSYLHTKFVNRNHSA</sequence>
<dbReference type="GO" id="GO:0102810">
    <property type="term" value="F:glutarate-semialdehyde dehydrogenase (NADP+) activity"/>
    <property type="evidence" value="ECO:0007669"/>
    <property type="project" value="UniProtKB-EC"/>
</dbReference>
<evidence type="ECO:0000256" key="1">
    <source>
        <dbReference type="ARBA" id="ARBA00009986"/>
    </source>
</evidence>
<comment type="similarity">
    <text evidence="1">Belongs to the aldehyde dehydrogenase family.</text>
</comment>
<reference evidence="4 5" key="1">
    <citation type="submission" date="2023-07" db="EMBL/GenBank/DDBJ databases">
        <title>Sorghum-associated microbial communities from plants grown in Nebraska, USA.</title>
        <authorList>
            <person name="Schachtman D."/>
        </authorList>
    </citation>
    <scope>NUCLEOTIDE SEQUENCE [LARGE SCALE GENOMIC DNA]</scope>
    <source>
        <strain evidence="4 5">BE240</strain>
    </source>
</reference>
<dbReference type="Proteomes" id="UP001265550">
    <property type="component" value="Unassembled WGS sequence"/>
</dbReference>
<dbReference type="RefSeq" id="WP_310307787.1">
    <property type="nucleotide sequence ID" value="NZ_JAVDWE010000002.1"/>
</dbReference>
<dbReference type="PANTHER" id="PTHR43353:SF5">
    <property type="entry name" value="SUCCINATE-SEMIALDEHYDE DEHYDROGENASE, MITOCHONDRIAL"/>
    <property type="match status" value="1"/>
</dbReference>
<keyword evidence="5" id="KW-1185">Reference proteome</keyword>
<accession>A0ABU1V835</accession>
<name>A0ABU1V835_9BURK</name>
<comment type="caution">
    <text evidence="4">The sequence shown here is derived from an EMBL/GenBank/DDBJ whole genome shotgun (WGS) entry which is preliminary data.</text>
</comment>
<evidence type="ECO:0000259" key="3">
    <source>
        <dbReference type="Pfam" id="PF00171"/>
    </source>
</evidence>
<dbReference type="EC" id="1.2.1.79" evidence="4"/>
<gene>
    <name evidence="4" type="ORF">J2X09_001317</name>
</gene>
<dbReference type="EMBL" id="JAVDWE010000002">
    <property type="protein sequence ID" value="MDR7093585.1"/>
    <property type="molecule type" value="Genomic_DNA"/>
</dbReference>
<dbReference type="InterPro" id="IPR050740">
    <property type="entry name" value="Aldehyde_DH_Superfamily"/>
</dbReference>
<dbReference type="EC" id="1.2.1.20" evidence="4"/>
<dbReference type="InterPro" id="IPR016162">
    <property type="entry name" value="Ald_DH_N"/>
</dbReference>
<proteinExistence type="inferred from homology"/>
<organism evidence="4 5">
    <name type="scientific">Hydrogenophaga laconesensis</name>
    <dbReference type="NCBI Taxonomy" id="1805971"/>
    <lineage>
        <taxon>Bacteria</taxon>
        <taxon>Pseudomonadati</taxon>
        <taxon>Pseudomonadota</taxon>
        <taxon>Betaproteobacteria</taxon>
        <taxon>Burkholderiales</taxon>
        <taxon>Comamonadaceae</taxon>
        <taxon>Hydrogenophaga</taxon>
    </lineage>
</organism>
<evidence type="ECO:0000313" key="4">
    <source>
        <dbReference type="EMBL" id="MDR7093585.1"/>
    </source>
</evidence>
<dbReference type="InterPro" id="IPR016161">
    <property type="entry name" value="Ald_DH/histidinol_DH"/>
</dbReference>
<evidence type="ECO:0000313" key="5">
    <source>
        <dbReference type="Proteomes" id="UP001265550"/>
    </source>
</evidence>
<evidence type="ECO:0000256" key="2">
    <source>
        <dbReference type="ARBA" id="ARBA00023002"/>
    </source>
</evidence>
<dbReference type="SUPFAM" id="SSF53720">
    <property type="entry name" value="ALDH-like"/>
    <property type="match status" value="1"/>
</dbReference>
<dbReference type="Gene3D" id="3.40.309.10">
    <property type="entry name" value="Aldehyde Dehydrogenase, Chain A, domain 2"/>
    <property type="match status" value="1"/>
</dbReference>
<dbReference type="InterPro" id="IPR016163">
    <property type="entry name" value="Ald_DH_C"/>
</dbReference>
<dbReference type="Pfam" id="PF00171">
    <property type="entry name" value="Aldedh"/>
    <property type="match status" value="1"/>
</dbReference>
<dbReference type="CDD" id="cd07103">
    <property type="entry name" value="ALDH_F5_SSADH_GabD"/>
    <property type="match status" value="1"/>
</dbReference>
<dbReference type="PANTHER" id="PTHR43353">
    <property type="entry name" value="SUCCINATE-SEMIALDEHYDE DEHYDROGENASE, MITOCHONDRIAL"/>
    <property type="match status" value="1"/>
</dbReference>
<keyword evidence="2 4" id="KW-0560">Oxidoreductase</keyword>
<dbReference type="InterPro" id="IPR015590">
    <property type="entry name" value="Aldehyde_DH_dom"/>
</dbReference>
<protein>
    <submittedName>
        <fullName evidence="4">Succinate-semialdehyde dehydrogenase/glutarate-semialdehyde dehydrogenase</fullName>
        <ecNumber evidence="4">1.2.1.16</ecNumber>
        <ecNumber evidence="4">1.2.1.20</ecNumber>
        <ecNumber evidence="4">1.2.1.79</ecNumber>
    </submittedName>
</protein>